<evidence type="ECO:0008006" key="3">
    <source>
        <dbReference type="Google" id="ProtNLM"/>
    </source>
</evidence>
<accession>A0ABR2KAY9</accession>
<protein>
    <recommendedName>
        <fullName evidence="3">HEAT repeat family protein</fullName>
    </recommendedName>
</protein>
<dbReference type="Gene3D" id="1.25.10.10">
    <property type="entry name" value="Leucine-rich Repeat Variant"/>
    <property type="match status" value="1"/>
</dbReference>
<dbReference type="InterPro" id="IPR016024">
    <property type="entry name" value="ARM-type_fold"/>
</dbReference>
<evidence type="ECO:0000313" key="1">
    <source>
        <dbReference type="EMBL" id="KAK8888018.1"/>
    </source>
</evidence>
<organism evidence="1 2">
    <name type="scientific">Tritrichomonas musculus</name>
    <dbReference type="NCBI Taxonomy" id="1915356"/>
    <lineage>
        <taxon>Eukaryota</taxon>
        <taxon>Metamonada</taxon>
        <taxon>Parabasalia</taxon>
        <taxon>Tritrichomonadida</taxon>
        <taxon>Tritrichomonadidae</taxon>
        <taxon>Tritrichomonas</taxon>
    </lineage>
</organism>
<dbReference type="SUPFAM" id="SSF48371">
    <property type="entry name" value="ARM repeat"/>
    <property type="match status" value="1"/>
</dbReference>
<dbReference type="InterPro" id="IPR011989">
    <property type="entry name" value="ARM-like"/>
</dbReference>
<dbReference type="PANTHER" id="PTHR37743:SF1">
    <property type="entry name" value="ARM REPEAT SUPERFAMILY PROTEIN"/>
    <property type="match status" value="1"/>
</dbReference>
<gene>
    <name evidence="1" type="ORF">M9Y10_039078</name>
</gene>
<name>A0ABR2KAY9_9EUKA</name>
<proteinExistence type="predicted"/>
<dbReference type="PANTHER" id="PTHR37743">
    <property type="entry name" value="ARM REPEAT SUPERFAMILY PROTEIN"/>
    <property type="match status" value="1"/>
</dbReference>
<sequence length="832" mass="94062">MKQTKSVSQSFDILVKNHKKLHGSKVESLEIACETVFNAFSQDPSVILGPICEQITRTTKKARRQPYLDVAQWLHEKATTEFDKFVVDSITGFLNDSAIKRQAMGCCIIIRVLAISSCGRAIIGSLIDIIQKFTSDVASLFEMEIFNTTLFLLSVTGITDIRLQLCASRYSIWMENVHPISSAAARELLHLLSENSGDPSFTTFIPLLRTDIPPSIDRCREIWHRIAPSPFESPRDWVEFGLIIGRFEDEYLREQLATLSTEKGQFSSIITVALSMPNMSIQSVARSLFRFGIHGQETAAFDPHSLSQILESKDDLTDIAITFLTEMALANAKECVPQLFPLLSSEKECARKNSLELLSRILKGPIDKSIRQMIATNLLPMVGDEAINVRVDIPKLFVSVPPTFIVPPLIHLLSDKDERKRSVASASMSLILKETKEPELLLRTILDCAVGGIQQFSSPADMESSKNSPTNRENKATERALKIVEKWVNDVNEKDNKISLMLDPNPVLKRLWDNPTNDVIVSFLAKSAPLYDQTRLLSAIIDQLKIEPKTVYDKLAPLLVLRSQPVSFFTTRESVASPLFSLLFVNDETEEKSIRNLRCELISRFPPNFVMPQLIDRNLFTKFCLCVVCYAGQFHHESLPLPYVVDLIEEKIVIVEEELFIPCCDAFYFSDRKRFIQFGIKQDGSRRGLLMLNSAVRKFTPNDCLQFMNNGYLDQVLKMNFKSDEEQQAVDLLFIFSFQCKEISLDKYWETLFDIASHYSDSKKAKVRFSALKLIGAILSNSAAESHLFSSLDRIKHIVEVDADDMENPDIRALANELMKIVNPSASMIKPE</sequence>
<dbReference type="EMBL" id="JAPFFF010000006">
    <property type="protein sequence ID" value="KAK8888018.1"/>
    <property type="molecule type" value="Genomic_DNA"/>
</dbReference>
<keyword evidence="2" id="KW-1185">Reference proteome</keyword>
<evidence type="ECO:0000313" key="2">
    <source>
        <dbReference type="Proteomes" id="UP001470230"/>
    </source>
</evidence>
<dbReference type="Proteomes" id="UP001470230">
    <property type="component" value="Unassembled WGS sequence"/>
</dbReference>
<comment type="caution">
    <text evidence="1">The sequence shown here is derived from an EMBL/GenBank/DDBJ whole genome shotgun (WGS) entry which is preliminary data.</text>
</comment>
<reference evidence="1 2" key="1">
    <citation type="submission" date="2024-04" db="EMBL/GenBank/DDBJ databases">
        <title>Tritrichomonas musculus Genome.</title>
        <authorList>
            <person name="Alves-Ferreira E."/>
            <person name="Grigg M."/>
            <person name="Lorenzi H."/>
            <person name="Galac M."/>
        </authorList>
    </citation>
    <scope>NUCLEOTIDE SEQUENCE [LARGE SCALE GENOMIC DNA]</scope>
    <source>
        <strain evidence="1 2">EAF2021</strain>
    </source>
</reference>